<evidence type="ECO:0000256" key="8">
    <source>
        <dbReference type="ARBA" id="ARBA00022737"/>
    </source>
</evidence>
<dbReference type="PANTHER" id="PTHR21098:SF12">
    <property type="entry name" value="RIBOFLAVIN SYNTHASE"/>
    <property type="match status" value="1"/>
</dbReference>
<dbReference type="PIRSF" id="PIRSF000498">
    <property type="entry name" value="Riboflavin_syn_A"/>
    <property type="match status" value="1"/>
</dbReference>
<gene>
    <name evidence="12" type="ORF">DKT77_00255</name>
</gene>
<dbReference type="FunFam" id="2.40.30.20:FF:000004">
    <property type="entry name" value="Riboflavin synthase, alpha subunit"/>
    <property type="match status" value="1"/>
</dbReference>
<comment type="catalytic activity">
    <reaction evidence="1">
        <text>2 6,7-dimethyl-8-(1-D-ribityl)lumazine + H(+) = 5-amino-6-(D-ribitylamino)uracil + riboflavin</text>
        <dbReference type="Rhea" id="RHEA:20772"/>
        <dbReference type="ChEBI" id="CHEBI:15378"/>
        <dbReference type="ChEBI" id="CHEBI:15934"/>
        <dbReference type="ChEBI" id="CHEBI:57986"/>
        <dbReference type="ChEBI" id="CHEBI:58201"/>
        <dbReference type="EC" id="2.5.1.9"/>
    </reaction>
</comment>
<dbReference type="EMBL" id="QGKU01000002">
    <property type="protein sequence ID" value="PWR04675.1"/>
    <property type="molecule type" value="Genomic_DNA"/>
</dbReference>
<protein>
    <recommendedName>
        <fullName evidence="5 9">Riboflavin synthase</fullName>
        <ecNumber evidence="4 9">2.5.1.9</ecNumber>
    </recommendedName>
</protein>
<evidence type="ECO:0000256" key="4">
    <source>
        <dbReference type="ARBA" id="ARBA00012827"/>
    </source>
</evidence>
<evidence type="ECO:0000256" key="2">
    <source>
        <dbReference type="ARBA" id="ARBA00002803"/>
    </source>
</evidence>
<evidence type="ECO:0000256" key="9">
    <source>
        <dbReference type="NCBIfam" id="TIGR00187"/>
    </source>
</evidence>
<evidence type="ECO:0000256" key="1">
    <source>
        <dbReference type="ARBA" id="ARBA00000968"/>
    </source>
</evidence>
<dbReference type="PANTHER" id="PTHR21098">
    <property type="entry name" value="RIBOFLAVIN SYNTHASE ALPHA CHAIN"/>
    <property type="match status" value="1"/>
</dbReference>
<evidence type="ECO:0000256" key="6">
    <source>
        <dbReference type="ARBA" id="ARBA00022619"/>
    </source>
</evidence>
<dbReference type="NCBIfam" id="NF009566">
    <property type="entry name" value="PRK13020.1"/>
    <property type="match status" value="1"/>
</dbReference>
<evidence type="ECO:0000256" key="3">
    <source>
        <dbReference type="ARBA" id="ARBA00004887"/>
    </source>
</evidence>
<comment type="function">
    <text evidence="2">Catalyzes the dismutation of two molecules of 6,7-dimethyl-8-ribityllumazine, resulting in the formation of riboflavin and 5-amino-6-(D-ribitylamino)uracil.</text>
</comment>
<evidence type="ECO:0000256" key="10">
    <source>
        <dbReference type="PROSITE-ProRule" id="PRU00524"/>
    </source>
</evidence>
<keyword evidence="13" id="KW-1185">Reference proteome</keyword>
<comment type="pathway">
    <text evidence="3">Cofactor biosynthesis; riboflavin biosynthesis; riboflavin from 2-hydroxy-3-oxobutyl phosphate and 5-amino-6-(D-ribitylamino)uracil: step 2/2.</text>
</comment>
<dbReference type="EC" id="2.5.1.9" evidence="4 9"/>
<accession>A0A2V2LGQ9</accession>
<evidence type="ECO:0000256" key="5">
    <source>
        <dbReference type="ARBA" id="ARBA00013950"/>
    </source>
</evidence>
<dbReference type="InterPro" id="IPR026017">
    <property type="entry name" value="Lumazine-bd_dom"/>
</dbReference>
<feature type="repeat" description="Lumazine-binding" evidence="10">
    <location>
        <begin position="1"/>
        <end position="102"/>
    </location>
</feature>
<feature type="repeat" description="Lumazine-binding" evidence="10">
    <location>
        <begin position="103"/>
        <end position="199"/>
    </location>
</feature>
<keyword evidence="8" id="KW-0677">Repeat</keyword>
<evidence type="ECO:0000256" key="7">
    <source>
        <dbReference type="ARBA" id="ARBA00022679"/>
    </source>
</evidence>
<dbReference type="RefSeq" id="WP_109809734.1">
    <property type="nucleotide sequence ID" value="NZ_QGKU01000002.1"/>
</dbReference>
<dbReference type="NCBIfam" id="TIGR00187">
    <property type="entry name" value="ribE"/>
    <property type="match status" value="1"/>
</dbReference>
<name>A0A2V2LGQ9_9RHOB</name>
<keyword evidence="7" id="KW-0808">Transferase</keyword>
<feature type="domain" description="Lumazine-binding" evidence="11">
    <location>
        <begin position="103"/>
        <end position="199"/>
    </location>
</feature>
<dbReference type="OrthoDB" id="9788537at2"/>
<evidence type="ECO:0000259" key="11">
    <source>
        <dbReference type="PROSITE" id="PS51177"/>
    </source>
</evidence>
<dbReference type="Proteomes" id="UP000245680">
    <property type="component" value="Unassembled WGS sequence"/>
</dbReference>
<dbReference type="GO" id="GO:0009231">
    <property type="term" value="P:riboflavin biosynthetic process"/>
    <property type="evidence" value="ECO:0007669"/>
    <property type="project" value="UniProtKB-KW"/>
</dbReference>
<dbReference type="Pfam" id="PF00677">
    <property type="entry name" value="Lum_binding"/>
    <property type="match status" value="2"/>
</dbReference>
<dbReference type="InterPro" id="IPR001783">
    <property type="entry name" value="Lumazine-bd"/>
</dbReference>
<feature type="domain" description="Lumazine-binding" evidence="11">
    <location>
        <begin position="1"/>
        <end position="102"/>
    </location>
</feature>
<evidence type="ECO:0000313" key="13">
    <source>
        <dbReference type="Proteomes" id="UP000245680"/>
    </source>
</evidence>
<dbReference type="AlphaFoldDB" id="A0A2V2LGQ9"/>
<keyword evidence="6" id="KW-0686">Riboflavin biosynthesis</keyword>
<dbReference type="NCBIfam" id="NF006767">
    <property type="entry name" value="PRK09289.1"/>
    <property type="match status" value="1"/>
</dbReference>
<dbReference type="InterPro" id="IPR023366">
    <property type="entry name" value="ATP_synth_asu-like_sf"/>
</dbReference>
<dbReference type="Gene3D" id="2.40.30.20">
    <property type="match status" value="2"/>
</dbReference>
<sequence>MFTGIITDIGRVVAVEQKGDLTARIATGYDMAGVALGASIACDGVCLTVTAKGTLPDGQGWFDVDISAETVSKTNIAAQGWTPGRRLNLERALRVGDELGGHIVSGHVDGVADVTAVANEGDSTRVTLRAPDGLARFIAPKGSVALNGTSLTVNEVDGASFGINFIPHTKQMTTWGDVAVGDAVNLEIDTLARYVARLAEMPGHG</sequence>
<dbReference type="GO" id="GO:0004746">
    <property type="term" value="F:riboflavin synthase activity"/>
    <property type="evidence" value="ECO:0007669"/>
    <property type="project" value="UniProtKB-UniRule"/>
</dbReference>
<dbReference type="SUPFAM" id="SSF63380">
    <property type="entry name" value="Riboflavin synthase domain-like"/>
    <property type="match status" value="2"/>
</dbReference>
<proteinExistence type="predicted"/>
<organism evidence="12 13">
    <name type="scientific">Meridianimarinicoccus roseus</name>
    <dbReference type="NCBI Taxonomy" id="2072018"/>
    <lineage>
        <taxon>Bacteria</taxon>
        <taxon>Pseudomonadati</taxon>
        <taxon>Pseudomonadota</taxon>
        <taxon>Alphaproteobacteria</taxon>
        <taxon>Rhodobacterales</taxon>
        <taxon>Paracoccaceae</taxon>
        <taxon>Meridianimarinicoccus</taxon>
    </lineage>
</organism>
<reference evidence="12 13" key="1">
    <citation type="submission" date="2018-05" db="EMBL/GenBank/DDBJ databases">
        <title>Rhodobacteraceae gen. nov., sp. nov. isolated from sea water.</title>
        <authorList>
            <person name="Ren Y."/>
        </authorList>
    </citation>
    <scope>NUCLEOTIDE SEQUENCE [LARGE SCALE GENOMIC DNA]</scope>
    <source>
        <strain evidence="12 13">TG-679</strain>
    </source>
</reference>
<dbReference type="PROSITE" id="PS51177">
    <property type="entry name" value="LUMAZINE_BIND"/>
    <property type="match status" value="2"/>
</dbReference>
<comment type="caution">
    <text evidence="12">The sequence shown here is derived from an EMBL/GenBank/DDBJ whole genome shotgun (WGS) entry which is preliminary data.</text>
</comment>
<dbReference type="CDD" id="cd00402">
    <property type="entry name" value="Riboflavin_synthase_like"/>
    <property type="match status" value="1"/>
</dbReference>
<evidence type="ECO:0000313" key="12">
    <source>
        <dbReference type="EMBL" id="PWR04675.1"/>
    </source>
</evidence>
<dbReference type="InterPro" id="IPR017938">
    <property type="entry name" value="Riboflavin_synthase-like_b-brl"/>
</dbReference>